<dbReference type="InterPro" id="IPR026876">
    <property type="entry name" value="Fn3_assoc_repeat"/>
</dbReference>
<dbReference type="Pfam" id="PF13287">
    <property type="entry name" value="Fn3_assoc"/>
    <property type="match status" value="1"/>
</dbReference>
<gene>
    <name evidence="1" type="ORF">CUNI_LOCUS5095</name>
</gene>
<keyword evidence="2" id="KW-1185">Reference proteome</keyword>
<sequence length="319" mass="35385">APLNPITGPKAFNSGKPLDNNCFLYTFDEAGDYTVASQGAPGYSCVVHIRDEIVQTAEPYNISEKKGGTVERYYRVDLACKTEGAEIYYTTDGSMPGLHHYATKHYKKDRGILLKEPGLCFVRAMASKPEQVCSHVFTSRCYWVLSGDKNKDDSMDEAPSSLPVESKQQGLSSWDWWNCRPHIKGCFTGPGSVNIFWDLPQSESAREQIKGYQLLLNGVSYCSMFPLNNNSLNIQGLAGGRNYRIVVVVHPKDPQNVEIESNSLNLQCPIETEGGGPLISLVKSDKPDSLSIVWMSVDTMDTSVESYVIYLNDQQCGPK</sequence>
<name>A0A8S3YQL2_9EUPU</name>
<evidence type="ECO:0000313" key="2">
    <source>
        <dbReference type="Proteomes" id="UP000678393"/>
    </source>
</evidence>
<dbReference type="SUPFAM" id="SSF49265">
    <property type="entry name" value="Fibronectin type III"/>
    <property type="match status" value="1"/>
</dbReference>
<dbReference type="EMBL" id="CAJHNH020000732">
    <property type="protein sequence ID" value="CAG5119537.1"/>
    <property type="molecule type" value="Genomic_DNA"/>
</dbReference>
<dbReference type="Proteomes" id="UP000678393">
    <property type="component" value="Unassembled WGS sequence"/>
</dbReference>
<proteinExistence type="predicted"/>
<organism evidence="1 2">
    <name type="scientific">Candidula unifasciata</name>
    <dbReference type="NCBI Taxonomy" id="100452"/>
    <lineage>
        <taxon>Eukaryota</taxon>
        <taxon>Metazoa</taxon>
        <taxon>Spiralia</taxon>
        <taxon>Lophotrochozoa</taxon>
        <taxon>Mollusca</taxon>
        <taxon>Gastropoda</taxon>
        <taxon>Heterobranchia</taxon>
        <taxon>Euthyneura</taxon>
        <taxon>Panpulmonata</taxon>
        <taxon>Eupulmonata</taxon>
        <taxon>Stylommatophora</taxon>
        <taxon>Helicina</taxon>
        <taxon>Helicoidea</taxon>
        <taxon>Geomitridae</taxon>
        <taxon>Candidula</taxon>
    </lineage>
</organism>
<accession>A0A8S3YQL2</accession>
<dbReference type="AlphaFoldDB" id="A0A8S3YQL2"/>
<dbReference type="InterPro" id="IPR036116">
    <property type="entry name" value="FN3_sf"/>
</dbReference>
<reference evidence="1" key="1">
    <citation type="submission" date="2021-04" db="EMBL/GenBank/DDBJ databases">
        <authorList>
            <consortium name="Molecular Ecology Group"/>
        </authorList>
    </citation>
    <scope>NUCLEOTIDE SEQUENCE</scope>
</reference>
<feature type="non-terminal residue" evidence="1">
    <location>
        <position position="1"/>
    </location>
</feature>
<dbReference type="OrthoDB" id="10036029at2759"/>
<evidence type="ECO:0000313" key="1">
    <source>
        <dbReference type="EMBL" id="CAG5119537.1"/>
    </source>
</evidence>
<protein>
    <submittedName>
        <fullName evidence="1">Uncharacterized protein</fullName>
    </submittedName>
</protein>
<comment type="caution">
    <text evidence="1">The sequence shown here is derived from an EMBL/GenBank/DDBJ whole genome shotgun (WGS) entry which is preliminary data.</text>
</comment>
<feature type="non-terminal residue" evidence="1">
    <location>
        <position position="319"/>
    </location>
</feature>